<evidence type="ECO:0000256" key="2">
    <source>
        <dbReference type="SAM" id="MobiDB-lite"/>
    </source>
</evidence>
<keyword evidence="4" id="KW-1185">Reference proteome</keyword>
<dbReference type="PANTHER" id="PTHR10063:SF11">
    <property type="entry name" value="RHO GTPASE-ACTIVATING PROTEIN CG5521-RELATED"/>
    <property type="match status" value="1"/>
</dbReference>
<feature type="region of interest" description="Disordered" evidence="2">
    <location>
        <begin position="568"/>
        <end position="622"/>
    </location>
</feature>
<organism evidence="4 5">
    <name type="scientific">Acrobeloides nanus</name>
    <dbReference type="NCBI Taxonomy" id="290746"/>
    <lineage>
        <taxon>Eukaryota</taxon>
        <taxon>Metazoa</taxon>
        <taxon>Ecdysozoa</taxon>
        <taxon>Nematoda</taxon>
        <taxon>Chromadorea</taxon>
        <taxon>Rhabditida</taxon>
        <taxon>Tylenchina</taxon>
        <taxon>Cephalobomorpha</taxon>
        <taxon>Cephaloboidea</taxon>
        <taxon>Cephalobidae</taxon>
        <taxon>Acrobeloides</taxon>
    </lineage>
</organism>
<feature type="domain" description="Ral GTPase-activating protein subunit alpha/beta N-terminal" evidence="3">
    <location>
        <begin position="434"/>
        <end position="556"/>
    </location>
</feature>
<sequence length="622" mass="70150">MEETQNIPNNKPSFKQLSRQVRKASMFARKPKSTDVQNSLQRFCDVHRDASSRAKHFKYLLEQLCVEEKRQLVDDYSFETFHLVDSLLLQVEISIDSQSVIEAESALWTLEQVLCLAPELVGKGWQRHAIESILKRALLPQNLLAVRKIGIRLFLLWYQSLAAYNNTTSELDVVFQSLLPYFPLTDGRSTDRIIQEYCEYISVPMNGAFHSGGPGPSKASPIIINSQQNGQQVGTREKAQTLQIYLDKFLDYCNRETTKIEWDDENKRLDCAKFLLDRIIVLYVYQVFPDMETNGVDVFGGWEGNEEPGEQLDTADPVVIARYWLIRWMTNIASSALVENPAPGLLIFRKALFSSQKAINTSLTMMREAMQLPLACANVIHKVLFLIRNWLLQKEIPPFVESGVVSLETSSLLLIHLYTTFFKSPYLSSSGERLQSAISLTHTILQISRDLANPAAQALPRALPKTVWTELIKRITQAVARCCSRSDAFGCSTAGGFTQTLLSICVFIRAIREVDVDERMWDEIWLVFRHGIWMTMVEQWSKVVDNVTRALILNLFAIDISSGQAIEDGSNHTSEQGVGRRTIARSDKSSESGSVNGYPTSEADDDAIADNDSNTDISAVVQ</sequence>
<dbReference type="GO" id="GO:0005634">
    <property type="term" value="C:nucleus"/>
    <property type="evidence" value="ECO:0007669"/>
    <property type="project" value="InterPro"/>
</dbReference>
<dbReference type="Proteomes" id="UP000887540">
    <property type="component" value="Unplaced"/>
</dbReference>
<dbReference type="InterPro" id="IPR046859">
    <property type="entry name" value="RGPA/RALGAPB_N"/>
</dbReference>
<accession>A0A914DRJ0</accession>
<reference evidence="5" key="1">
    <citation type="submission" date="2022-11" db="UniProtKB">
        <authorList>
            <consortium name="WormBaseParasite"/>
        </authorList>
    </citation>
    <scope>IDENTIFICATION</scope>
</reference>
<feature type="compositionally biased region" description="Low complexity" evidence="2">
    <location>
        <begin position="610"/>
        <end position="622"/>
    </location>
</feature>
<evidence type="ECO:0000313" key="5">
    <source>
        <dbReference type="WBParaSite" id="ACRNAN_scaffold3740.g22243.t1"/>
    </source>
</evidence>
<dbReference type="GO" id="GO:0005096">
    <property type="term" value="F:GTPase activator activity"/>
    <property type="evidence" value="ECO:0007669"/>
    <property type="project" value="InterPro"/>
</dbReference>
<evidence type="ECO:0000313" key="4">
    <source>
        <dbReference type="Proteomes" id="UP000887540"/>
    </source>
</evidence>
<name>A0A914DRJ0_9BILA</name>
<dbReference type="Pfam" id="PF20412">
    <property type="entry name" value="RALGAPB_N"/>
    <property type="match status" value="1"/>
</dbReference>
<evidence type="ECO:0000259" key="3">
    <source>
        <dbReference type="Pfam" id="PF20412"/>
    </source>
</evidence>
<keyword evidence="1" id="KW-0597">Phosphoprotein</keyword>
<dbReference type="AlphaFoldDB" id="A0A914DRJ0"/>
<proteinExistence type="predicted"/>
<dbReference type="PANTHER" id="PTHR10063">
    <property type="entry name" value="TUBERIN"/>
    <property type="match status" value="1"/>
</dbReference>
<dbReference type="GO" id="GO:0005737">
    <property type="term" value="C:cytoplasm"/>
    <property type="evidence" value="ECO:0007669"/>
    <property type="project" value="TreeGrafter"/>
</dbReference>
<dbReference type="WBParaSite" id="ACRNAN_scaffold3740.g22243.t1">
    <property type="protein sequence ID" value="ACRNAN_scaffold3740.g22243.t1"/>
    <property type="gene ID" value="ACRNAN_scaffold3740.g22243"/>
</dbReference>
<protein>
    <recommendedName>
        <fullName evidence="3">Ral GTPase-activating protein subunit alpha/beta N-terminal domain-containing protein</fullName>
    </recommendedName>
</protein>
<evidence type="ECO:0000256" key="1">
    <source>
        <dbReference type="ARBA" id="ARBA00022553"/>
    </source>
</evidence>
<dbReference type="InterPro" id="IPR027107">
    <property type="entry name" value="Tuberin/Ral-act_asu"/>
</dbReference>